<keyword evidence="1 4" id="KW-0378">Hydrolase</keyword>
<sequence length="391" mass="41376">MPEDRAEDMARIAKDAKDWRQHLHQQPELLYELHKTAAFVEEKLKGFGVDEIETGIAKTGIVALIKGAKGDGPVIGLRADMDALPMDEKTNLPYASKVPGMMHACGHDGHTATLLAAAQYLCQTRDFAGTVALIFQPAEEGGAGARAMIEEGLIDRFGIDAVYAMHNDPGLPVGQFATRPGPMMAGGDRFVVTVTGRGGHASAPTKSIDPVVAAAHLIASAQTLVSRFSDPFDQVVVSITYLDVGSAGALNVIPDTAVFGGTIRTMNSTTRAEIEAHLRRMLKSGAEQFGCEATLDWRPGYPVTANDAAKTAVALAAAAAVAGAENVDGDCAQAMGSEDFSYMLEARPGAMVLYGNGDSAELHNAAYNFNDDAILPGMRYWVELVARELAA</sequence>
<dbReference type="OrthoDB" id="9777385at2"/>
<dbReference type="PANTHER" id="PTHR11014">
    <property type="entry name" value="PEPTIDASE M20 FAMILY MEMBER"/>
    <property type="match status" value="1"/>
</dbReference>
<dbReference type="AlphaFoldDB" id="A0A2U8HH79"/>
<feature type="binding site" evidence="2">
    <location>
        <position position="140"/>
    </location>
    <ligand>
        <name>Mn(2+)</name>
        <dbReference type="ChEBI" id="CHEBI:29035"/>
        <label>2</label>
    </ligand>
</feature>
<feature type="binding site" evidence="2">
    <location>
        <position position="363"/>
    </location>
    <ligand>
        <name>Mn(2+)</name>
        <dbReference type="ChEBI" id="CHEBI:29035"/>
        <label>2</label>
    </ligand>
</feature>
<keyword evidence="2" id="KW-0464">Manganese</keyword>
<dbReference type="NCBIfam" id="TIGR01891">
    <property type="entry name" value="amidohydrolases"/>
    <property type="match status" value="1"/>
</dbReference>
<dbReference type="CDD" id="cd05666">
    <property type="entry name" value="M20_Acy1-like"/>
    <property type="match status" value="1"/>
</dbReference>
<dbReference type="KEGG" id="ypac:CEW88_16635"/>
<feature type="domain" description="Peptidase M20 dimerisation" evidence="3">
    <location>
        <begin position="189"/>
        <end position="287"/>
    </location>
</feature>
<dbReference type="InterPro" id="IPR011650">
    <property type="entry name" value="Peptidase_M20_dimer"/>
</dbReference>
<evidence type="ECO:0000313" key="4">
    <source>
        <dbReference type="EMBL" id="AWI85359.1"/>
    </source>
</evidence>
<protein>
    <submittedName>
        <fullName evidence="4">Amidohydrolase</fullName>
    </submittedName>
</protein>
<dbReference type="Pfam" id="PF01546">
    <property type="entry name" value="Peptidase_M20"/>
    <property type="match status" value="1"/>
</dbReference>
<feature type="binding site" evidence="2">
    <location>
        <position position="105"/>
    </location>
    <ligand>
        <name>Mn(2+)</name>
        <dbReference type="ChEBI" id="CHEBI:29035"/>
        <label>2</label>
    </ligand>
</feature>
<name>A0A2U8HH79_9RHOB</name>
<dbReference type="FunFam" id="3.30.70.360:FF:000001">
    <property type="entry name" value="N-acetyldiaminopimelate deacetylase"/>
    <property type="match status" value="1"/>
</dbReference>
<dbReference type="GO" id="GO:0019877">
    <property type="term" value="P:diaminopimelate biosynthetic process"/>
    <property type="evidence" value="ECO:0007669"/>
    <property type="project" value="UniProtKB-ARBA"/>
</dbReference>
<keyword evidence="2" id="KW-0479">Metal-binding</keyword>
<dbReference type="SUPFAM" id="SSF55031">
    <property type="entry name" value="Bacterial exopeptidase dimerisation domain"/>
    <property type="match status" value="1"/>
</dbReference>
<evidence type="ECO:0000313" key="5">
    <source>
        <dbReference type="Proteomes" id="UP000244915"/>
    </source>
</evidence>
<feature type="binding site" evidence="2">
    <location>
        <position position="107"/>
    </location>
    <ligand>
        <name>Mn(2+)</name>
        <dbReference type="ChEBI" id="CHEBI:29035"/>
        <label>2</label>
    </ligand>
</feature>
<dbReference type="PANTHER" id="PTHR11014:SF63">
    <property type="entry name" value="METALLOPEPTIDASE, PUTATIVE (AFU_ORTHOLOGUE AFUA_6G09600)-RELATED"/>
    <property type="match status" value="1"/>
</dbReference>
<dbReference type="GO" id="GO:0050118">
    <property type="term" value="F:N-acetyldiaminopimelate deacetylase activity"/>
    <property type="evidence" value="ECO:0007669"/>
    <property type="project" value="UniProtKB-ARBA"/>
</dbReference>
<dbReference type="InterPro" id="IPR002933">
    <property type="entry name" value="Peptidase_M20"/>
</dbReference>
<dbReference type="SUPFAM" id="SSF53187">
    <property type="entry name" value="Zn-dependent exopeptidases"/>
    <property type="match status" value="1"/>
</dbReference>
<evidence type="ECO:0000259" key="3">
    <source>
        <dbReference type="Pfam" id="PF07687"/>
    </source>
</evidence>
<feature type="binding site" evidence="2">
    <location>
        <position position="166"/>
    </location>
    <ligand>
        <name>Mn(2+)</name>
        <dbReference type="ChEBI" id="CHEBI:29035"/>
        <label>2</label>
    </ligand>
</feature>
<dbReference type="GO" id="GO:0046872">
    <property type="term" value="F:metal ion binding"/>
    <property type="evidence" value="ECO:0007669"/>
    <property type="project" value="UniProtKB-KW"/>
</dbReference>
<organism evidence="4 5">
    <name type="scientific">Alloyangia pacifica</name>
    <dbReference type="NCBI Taxonomy" id="311180"/>
    <lineage>
        <taxon>Bacteria</taxon>
        <taxon>Pseudomonadati</taxon>
        <taxon>Pseudomonadota</taxon>
        <taxon>Alphaproteobacteria</taxon>
        <taxon>Rhodobacterales</taxon>
        <taxon>Roseobacteraceae</taxon>
        <taxon>Alloyangia</taxon>
    </lineage>
</organism>
<dbReference type="EMBL" id="CP022190">
    <property type="protein sequence ID" value="AWI85359.1"/>
    <property type="molecule type" value="Genomic_DNA"/>
</dbReference>
<dbReference type="PIRSF" id="PIRSF005962">
    <property type="entry name" value="Pept_M20D_amidohydro"/>
    <property type="match status" value="1"/>
</dbReference>
<dbReference type="InterPro" id="IPR017439">
    <property type="entry name" value="Amidohydrolase"/>
</dbReference>
<reference evidence="4 5" key="1">
    <citation type="submission" date="2017-06" db="EMBL/GenBank/DDBJ databases">
        <title>Yangia sp. YSBP01 complete genome sequence.</title>
        <authorList>
            <person name="Woo J.-H."/>
            <person name="Kim H.-S."/>
        </authorList>
    </citation>
    <scope>NUCLEOTIDE SEQUENCE [LARGE SCALE GENOMIC DNA]</scope>
    <source>
        <strain evidence="4 5">YSBP01</strain>
    </source>
</reference>
<dbReference type="Proteomes" id="UP000244915">
    <property type="component" value="Chromosome 2"/>
</dbReference>
<accession>A0A2U8HH79</accession>
<evidence type="ECO:0000256" key="2">
    <source>
        <dbReference type="PIRSR" id="PIRSR005962-1"/>
    </source>
</evidence>
<comment type="cofactor">
    <cofactor evidence="2">
        <name>Mn(2+)</name>
        <dbReference type="ChEBI" id="CHEBI:29035"/>
    </cofactor>
    <text evidence="2">The Mn(2+) ion enhances activity.</text>
</comment>
<dbReference type="Gene3D" id="3.40.630.10">
    <property type="entry name" value="Zn peptidases"/>
    <property type="match status" value="1"/>
</dbReference>
<proteinExistence type="predicted"/>
<dbReference type="Pfam" id="PF07687">
    <property type="entry name" value="M20_dimer"/>
    <property type="match status" value="1"/>
</dbReference>
<dbReference type="InterPro" id="IPR036264">
    <property type="entry name" value="Bact_exopeptidase_dim_dom"/>
</dbReference>
<dbReference type="Gene3D" id="3.30.70.360">
    <property type="match status" value="1"/>
</dbReference>
<evidence type="ECO:0000256" key="1">
    <source>
        <dbReference type="ARBA" id="ARBA00022801"/>
    </source>
</evidence>
<gene>
    <name evidence="4" type="ORF">CEW88_16635</name>
</gene>